<dbReference type="Proteomes" id="UP000790787">
    <property type="component" value="Chromosome 13"/>
</dbReference>
<dbReference type="RefSeq" id="XP_075084993.1">
    <property type="nucleotide sequence ID" value="XM_075228892.1"/>
</dbReference>
<proteinExistence type="predicted"/>
<protein>
    <submittedName>
        <fullName evidence="2">Mitochondrial hydrolase YKR070W-like</fullName>
    </submittedName>
</protein>
<evidence type="ECO:0000313" key="1">
    <source>
        <dbReference type="Proteomes" id="UP000790787"/>
    </source>
</evidence>
<name>A0AC58SJ69_TOBAC</name>
<keyword evidence="1" id="KW-1185">Reference proteome</keyword>
<gene>
    <name evidence="2" type="primary">LOC142168233</name>
</gene>
<reference evidence="1" key="1">
    <citation type="journal article" date="2014" name="Nat. Commun.">
        <title>The tobacco genome sequence and its comparison with those of tomato and potato.</title>
        <authorList>
            <person name="Sierro N."/>
            <person name="Battey J.N."/>
            <person name="Ouadi S."/>
            <person name="Bakaher N."/>
            <person name="Bovet L."/>
            <person name="Willig A."/>
            <person name="Goepfert S."/>
            <person name="Peitsch M.C."/>
            <person name="Ivanov N.V."/>
        </authorList>
    </citation>
    <scope>NUCLEOTIDE SEQUENCE [LARGE SCALE GENOMIC DNA]</scope>
</reference>
<sequence length="184" mass="20712">MIQVLCDILTSGGLPGKKSEHQLYLYFAADDLEYQVANKPNPRYNSLTFVRESSTSAELLRQKLFLRPSEYTSFGKPNPFVFQSAGAILRNLQLSRQSNDLSGDKDAIHAFRTLYMIGDNPFVDVKGAQQIASDHHYLEVIVYMIVTTILGRASWFSILTRTGVFNERGNHAEFPADLVSFSIL</sequence>
<reference evidence="2" key="2">
    <citation type="submission" date="2025-08" db="UniProtKB">
        <authorList>
            <consortium name="RefSeq"/>
        </authorList>
    </citation>
    <scope>IDENTIFICATION</scope>
    <source>
        <tissue evidence="2">Leaf</tissue>
    </source>
</reference>
<organism evidence="1 2">
    <name type="scientific">Nicotiana tabacum</name>
    <name type="common">Common tobacco</name>
    <dbReference type="NCBI Taxonomy" id="4097"/>
    <lineage>
        <taxon>Eukaryota</taxon>
        <taxon>Viridiplantae</taxon>
        <taxon>Streptophyta</taxon>
        <taxon>Embryophyta</taxon>
        <taxon>Tracheophyta</taxon>
        <taxon>Spermatophyta</taxon>
        <taxon>Magnoliopsida</taxon>
        <taxon>eudicotyledons</taxon>
        <taxon>Gunneridae</taxon>
        <taxon>Pentapetalae</taxon>
        <taxon>asterids</taxon>
        <taxon>lamiids</taxon>
        <taxon>Solanales</taxon>
        <taxon>Solanaceae</taxon>
        <taxon>Nicotianoideae</taxon>
        <taxon>Nicotianeae</taxon>
        <taxon>Nicotiana</taxon>
    </lineage>
</organism>
<accession>A0AC58SJ69</accession>
<evidence type="ECO:0000313" key="2">
    <source>
        <dbReference type="RefSeq" id="XP_075084993.1"/>
    </source>
</evidence>